<dbReference type="Proteomes" id="UP001142055">
    <property type="component" value="Chromosome 1"/>
</dbReference>
<keyword evidence="1" id="KW-0732">Signal</keyword>
<protein>
    <submittedName>
        <fullName evidence="2">Uncharacterized protein</fullName>
    </submittedName>
</protein>
<accession>A0A9Q0RQQ5</accession>
<reference evidence="2" key="1">
    <citation type="submission" date="2022-12" db="EMBL/GenBank/DDBJ databases">
        <title>Genome assemblies of Blomia tropicalis.</title>
        <authorList>
            <person name="Cui Y."/>
        </authorList>
    </citation>
    <scope>NUCLEOTIDE SEQUENCE</scope>
    <source>
        <tissue evidence="2">Adult mites</tissue>
    </source>
</reference>
<evidence type="ECO:0000313" key="3">
    <source>
        <dbReference type="Proteomes" id="UP001142055"/>
    </source>
</evidence>
<sequence length="117" mass="13408">MAPTTINSTNRWILVTLTVMFLFVLQSMVHSAPAISDSNAIGLMEKIIQSKMVNQCNHNQDRKDLCERCSRYVVDDNAFLGCCTNYDGIGAFCQEFINYTFEKTERIRTESDDSYMK</sequence>
<dbReference type="EMBL" id="JAPWDV010000001">
    <property type="protein sequence ID" value="KAJ6222880.1"/>
    <property type="molecule type" value="Genomic_DNA"/>
</dbReference>
<dbReference type="AlphaFoldDB" id="A0A9Q0RQQ5"/>
<feature type="chain" id="PRO_5040271949" evidence="1">
    <location>
        <begin position="32"/>
        <end position="117"/>
    </location>
</feature>
<evidence type="ECO:0000313" key="2">
    <source>
        <dbReference type="EMBL" id="KAJ6222880.1"/>
    </source>
</evidence>
<gene>
    <name evidence="2" type="ORF">RDWZM_001425</name>
</gene>
<comment type="caution">
    <text evidence="2">The sequence shown here is derived from an EMBL/GenBank/DDBJ whole genome shotgun (WGS) entry which is preliminary data.</text>
</comment>
<dbReference type="PANTHER" id="PTHR39945:SF1">
    <property type="entry name" value="FI14129P"/>
    <property type="match status" value="1"/>
</dbReference>
<name>A0A9Q0RQQ5_BLOTA</name>
<evidence type="ECO:0000256" key="1">
    <source>
        <dbReference type="SAM" id="SignalP"/>
    </source>
</evidence>
<keyword evidence="3" id="KW-1185">Reference proteome</keyword>
<organism evidence="2 3">
    <name type="scientific">Blomia tropicalis</name>
    <name type="common">Mite</name>
    <dbReference type="NCBI Taxonomy" id="40697"/>
    <lineage>
        <taxon>Eukaryota</taxon>
        <taxon>Metazoa</taxon>
        <taxon>Ecdysozoa</taxon>
        <taxon>Arthropoda</taxon>
        <taxon>Chelicerata</taxon>
        <taxon>Arachnida</taxon>
        <taxon>Acari</taxon>
        <taxon>Acariformes</taxon>
        <taxon>Sarcoptiformes</taxon>
        <taxon>Astigmata</taxon>
        <taxon>Glycyphagoidea</taxon>
        <taxon>Echimyopodidae</taxon>
        <taxon>Blomia</taxon>
    </lineage>
</organism>
<feature type="signal peptide" evidence="1">
    <location>
        <begin position="1"/>
        <end position="31"/>
    </location>
</feature>
<dbReference type="PANTHER" id="PTHR39945">
    <property type="entry name" value="FI14129P"/>
    <property type="match status" value="1"/>
</dbReference>
<proteinExistence type="predicted"/>